<proteinExistence type="predicted"/>
<accession>A0A0S4X932</accession>
<evidence type="ECO:0000313" key="2">
    <source>
        <dbReference type="EMBL" id="CUV39446.1"/>
    </source>
</evidence>
<reference evidence="3" key="1">
    <citation type="submission" date="2015-10" db="EMBL/GenBank/DDBJ databases">
        <authorList>
            <person name="Gilbert D.G."/>
        </authorList>
    </citation>
    <scope>NUCLEOTIDE SEQUENCE</scope>
    <source>
        <strain evidence="3">Phyl III-seqv23</strain>
    </source>
</reference>
<dbReference type="Pfam" id="PF03537">
    <property type="entry name" value="Glyco_hydro_114"/>
    <property type="match status" value="1"/>
</dbReference>
<dbReference type="InterPro" id="IPR013785">
    <property type="entry name" value="Aldolase_TIM"/>
</dbReference>
<dbReference type="EMBL" id="LN899822">
    <property type="protein sequence ID" value="CUV60440.1"/>
    <property type="molecule type" value="Genomic_DNA"/>
</dbReference>
<dbReference type="PANTHER" id="PTHR35882:SF2">
    <property type="entry name" value="PELA"/>
    <property type="match status" value="1"/>
</dbReference>
<dbReference type="Gene3D" id="3.20.20.70">
    <property type="entry name" value="Aldolase class I"/>
    <property type="match status" value="1"/>
</dbReference>
<evidence type="ECO:0000259" key="1">
    <source>
        <dbReference type="Pfam" id="PF03537"/>
    </source>
</evidence>
<gene>
    <name evidence="3" type="ORF">RD1301_v1_940026</name>
    <name evidence="2" type="ORF">TF3108_v1_270109</name>
</gene>
<dbReference type="AlphaFoldDB" id="A0A0S4X932"/>
<sequence length="409" mass="43439">MLAVRLANLCHNAGTQNHNIPFGSSHALSRRIMRLSHTTLALACSALMLCACGGGDGGGSSLSIQSDAAAATSTSSTSSTSSNANVAASAAAVAVCGANSTSPLAGVRTWMYQLQDLLTDAQINALDAQPYDMVVVEAGNTVKNQETFNTAGMVTRLHTKADGSPRKVIAYIDIGQAESFRTYWIDNQWKTPTATKPGVPDFILTADPDGWADDYPVAYWDQRWQDLWLGTNGAVAQLAREGFDGVYLDWVEGYTNAKVVAAAKKAGVNPAKAMVDFIAKIRAAGRAINPQFAVIQQNAPELIDAVGAAKLLPNLDAISQEDTWFGGDAGASWGDASGTDQATESADTQWTIEQLQKHCAGGLPVFTIDYALTSPNPRTVYTTSRSLGFRPLVSRVSLSKPTTTPPWNY</sequence>
<dbReference type="PANTHER" id="PTHR35882">
    <property type="entry name" value="PELA"/>
    <property type="match status" value="1"/>
</dbReference>
<feature type="domain" description="Glycoside-hydrolase family GH114 TIM-barrel" evidence="1">
    <location>
        <begin position="109"/>
        <end position="399"/>
    </location>
</feature>
<name>A0A0S4X932_RALSL</name>
<dbReference type="SUPFAM" id="SSF51445">
    <property type="entry name" value="(Trans)glycosidases"/>
    <property type="match status" value="1"/>
</dbReference>
<dbReference type="InterPro" id="IPR017853">
    <property type="entry name" value="GH"/>
</dbReference>
<evidence type="ECO:0000313" key="3">
    <source>
        <dbReference type="EMBL" id="CUV60440.1"/>
    </source>
</evidence>
<protein>
    <recommendedName>
        <fullName evidence="1">Glycoside-hydrolase family GH114 TIM-barrel domain-containing protein</fullName>
    </recommendedName>
</protein>
<organism evidence="3">
    <name type="scientific">Ralstonia solanacearum</name>
    <name type="common">Pseudomonas solanacearum</name>
    <dbReference type="NCBI Taxonomy" id="305"/>
    <lineage>
        <taxon>Bacteria</taxon>
        <taxon>Pseudomonadati</taxon>
        <taxon>Pseudomonadota</taxon>
        <taxon>Betaproteobacteria</taxon>
        <taxon>Burkholderiales</taxon>
        <taxon>Burkholderiaceae</taxon>
        <taxon>Ralstonia</taxon>
        <taxon>Ralstonia solanacearum species complex</taxon>
    </lineage>
</organism>
<dbReference type="EMBL" id="LN899826">
    <property type="protein sequence ID" value="CUV39446.1"/>
    <property type="molecule type" value="Genomic_DNA"/>
</dbReference>
<dbReference type="InterPro" id="IPR004352">
    <property type="entry name" value="GH114_TIM-barrel"/>
</dbReference>